<accession>X1G2E6</accession>
<feature type="non-terminal residue" evidence="2">
    <location>
        <position position="1"/>
    </location>
</feature>
<comment type="caution">
    <text evidence="2">The sequence shown here is derived from an EMBL/GenBank/DDBJ whole genome shotgun (WGS) entry which is preliminary data.</text>
</comment>
<dbReference type="EMBL" id="BARU01005397">
    <property type="protein sequence ID" value="GAH35764.1"/>
    <property type="molecule type" value="Genomic_DNA"/>
</dbReference>
<gene>
    <name evidence="2" type="ORF">S03H2_10496</name>
</gene>
<sequence length="505" mass="58546">VIPAASYEREEGAWEEPREEEAISEERMEEAEELVTYRTEKPLIGPDYESNPPASAYALLQDVRNYYDEGSYVWSLAACEEFDRRYPGDKNRSEVDLVAIRCMLRLGYYQDAINGLDDYLDMKMVKGTDWAGEAIDLYLNLYTSGSEAYYYYDLMYYIYELHDEGYYDYHHPRTDKRRYELLDMAKKIYRDLMKRSGVAARLHYADRLVQDYMLMYDYLDFTPENETAVEEFRNRLDYIEMVAELEMSQQMVSLIEYLKGELYFGYYAPTEEEWASALEKDYYEYQQRRQIELAEGIWKELVSTGAELPGGAMALLSLTNLDVGYNNDPVSARERLEYLMEEMGMTGDWRDYYQETIDELQEPSLGILSSSADFYDSPQVSLELVVKVYEEVNFTLYPVDPNKVNEIFEEFGAVDMPGSKAEAREEKEVITPEMLVELRGIPKDVEEIDGVEEAIREWTLTTNASPDGTPKVVNVTLEDLSAGLYIVEASAEDDITRSLLMVSPV</sequence>
<evidence type="ECO:0000256" key="1">
    <source>
        <dbReference type="SAM" id="MobiDB-lite"/>
    </source>
</evidence>
<feature type="compositionally biased region" description="Basic and acidic residues" evidence="1">
    <location>
        <begin position="7"/>
        <end position="26"/>
    </location>
</feature>
<feature type="non-terminal residue" evidence="2">
    <location>
        <position position="505"/>
    </location>
</feature>
<dbReference type="AlphaFoldDB" id="X1G2E6"/>
<protein>
    <submittedName>
        <fullName evidence="2">Uncharacterized protein</fullName>
    </submittedName>
</protein>
<organism evidence="2">
    <name type="scientific">marine sediment metagenome</name>
    <dbReference type="NCBI Taxonomy" id="412755"/>
    <lineage>
        <taxon>unclassified sequences</taxon>
        <taxon>metagenomes</taxon>
        <taxon>ecological metagenomes</taxon>
    </lineage>
</organism>
<feature type="region of interest" description="Disordered" evidence="1">
    <location>
        <begin position="1"/>
        <end position="27"/>
    </location>
</feature>
<evidence type="ECO:0000313" key="2">
    <source>
        <dbReference type="EMBL" id="GAH35764.1"/>
    </source>
</evidence>
<proteinExistence type="predicted"/>
<reference evidence="2" key="1">
    <citation type="journal article" date="2014" name="Front. Microbiol.">
        <title>High frequency of phylogenetically diverse reductive dehalogenase-homologous genes in deep subseafloor sedimentary metagenomes.</title>
        <authorList>
            <person name="Kawai M."/>
            <person name="Futagami T."/>
            <person name="Toyoda A."/>
            <person name="Takaki Y."/>
            <person name="Nishi S."/>
            <person name="Hori S."/>
            <person name="Arai W."/>
            <person name="Tsubouchi T."/>
            <person name="Morono Y."/>
            <person name="Uchiyama I."/>
            <person name="Ito T."/>
            <person name="Fujiyama A."/>
            <person name="Inagaki F."/>
            <person name="Takami H."/>
        </authorList>
    </citation>
    <scope>NUCLEOTIDE SEQUENCE</scope>
    <source>
        <strain evidence="2">Expedition CK06-06</strain>
    </source>
</reference>
<name>X1G2E6_9ZZZZ</name>